<dbReference type="Proteomes" id="UP000437068">
    <property type="component" value="Unassembled WGS sequence"/>
</dbReference>
<dbReference type="Proteomes" id="UP000440367">
    <property type="component" value="Unassembled WGS sequence"/>
</dbReference>
<evidence type="ECO:0000313" key="12">
    <source>
        <dbReference type="Proteomes" id="UP000440367"/>
    </source>
</evidence>
<dbReference type="EMBL" id="QXGE01007116">
    <property type="protein sequence ID" value="KAE9263966.1"/>
    <property type="molecule type" value="Genomic_DNA"/>
</dbReference>
<dbReference type="EMBL" id="QXGA01004470">
    <property type="protein sequence ID" value="KAE9073211.1"/>
    <property type="molecule type" value="Genomic_DNA"/>
</dbReference>
<dbReference type="AlphaFoldDB" id="A0A6A3Q343"/>
<evidence type="ECO:0000313" key="3">
    <source>
        <dbReference type="EMBL" id="KAE9067859.1"/>
    </source>
</evidence>
<dbReference type="Proteomes" id="UP000440732">
    <property type="component" value="Unassembled WGS sequence"/>
</dbReference>
<reference evidence="9 10" key="1">
    <citation type="submission" date="2018-08" db="EMBL/GenBank/DDBJ databases">
        <title>Genomic investigation of the strawberry pathogen Phytophthora fragariae indicates pathogenicity is determined by transcriptional variation in three key races.</title>
        <authorList>
            <person name="Adams T.M."/>
            <person name="Armitage A.D."/>
            <person name="Sobczyk M.K."/>
            <person name="Bates H.J."/>
            <person name="Dunwell J.M."/>
            <person name="Nellist C.F."/>
            <person name="Harrison R.J."/>
        </authorList>
    </citation>
    <scope>NUCLEOTIDE SEQUENCE [LARGE SCALE GENOMIC DNA]</scope>
    <source>
        <strain evidence="8 11">A4</strain>
        <strain evidence="7 12">BC-1</strain>
        <strain evidence="6 15">BC-23</strain>
        <strain evidence="5 10">NOV-27</strain>
        <strain evidence="4 13">NOV-5</strain>
        <strain evidence="3 14">NOV-71</strain>
        <strain evidence="2 9">NOV-9</strain>
    </source>
</reference>
<dbReference type="Proteomes" id="UP000429523">
    <property type="component" value="Unassembled WGS sequence"/>
</dbReference>
<evidence type="ECO:0000313" key="8">
    <source>
        <dbReference type="EMBL" id="KAE9263966.1"/>
    </source>
</evidence>
<name>A0A6A3Q343_9STRA</name>
<evidence type="ECO:0000313" key="7">
    <source>
        <dbReference type="EMBL" id="KAE9172330.1"/>
    </source>
</evidence>
<evidence type="ECO:0000256" key="1">
    <source>
        <dbReference type="SAM" id="SignalP"/>
    </source>
</evidence>
<evidence type="ECO:0008006" key="16">
    <source>
        <dbReference type="Google" id="ProtNLM"/>
    </source>
</evidence>
<dbReference type="EMBL" id="QXFZ01003642">
    <property type="protein sequence ID" value="KAE9067859.1"/>
    <property type="molecule type" value="Genomic_DNA"/>
</dbReference>
<feature type="chain" id="PRO_5036165688" description="Secreted protein" evidence="1">
    <location>
        <begin position="26"/>
        <end position="74"/>
    </location>
</feature>
<evidence type="ECO:0000313" key="6">
    <source>
        <dbReference type="EMBL" id="KAE9156395.1"/>
    </source>
</evidence>
<dbReference type="EMBL" id="QXGC01010880">
    <property type="protein sequence ID" value="KAE9156395.1"/>
    <property type="molecule type" value="Genomic_DNA"/>
</dbReference>
<keyword evidence="1" id="KW-0732">Signal</keyword>
<comment type="caution">
    <text evidence="3">The sequence shown here is derived from an EMBL/GenBank/DDBJ whole genome shotgun (WGS) entry which is preliminary data.</text>
</comment>
<dbReference type="EMBL" id="QXGB01010215">
    <property type="protein sequence ID" value="KAE9156318.1"/>
    <property type="molecule type" value="Genomic_DNA"/>
</dbReference>
<organism evidence="3 14">
    <name type="scientific">Phytophthora fragariae</name>
    <dbReference type="NCBI Taxonomy" id="53985"/>
    <lineage>
        <taxon>Eukaryota</taxon>
        <taxon>Sar</taxon>
        <taxon>Stramenopiles</taxon>
        <taxon>Oomycota</taxon>
        <taxon>Peronosporomycetes</taxon>
        <taxon>Peronosporales</taxon>
        <taxon>Peronosporaceae</taxon>
        <taxon>Phytophthora</taxon>
    </lineage>
</organism>
<evidence type="ECO:0000313" key="14">
    <source>
        <dbReference type="Proteomes" id="UP000441208"/>
    </source>
</evidence>
<keyword evidence="10" id="KW-1185">Reference proteome</keyword>
<evidence type="ECO:0000313" key="15">
    <source>
        <dbReference type="Proteomes" id="UP000476176"/>
    </source>
</evidence>
<evidence type="ECO:0000313" key="5">
    <source>
        <dbReference type="EMBL" id="KAE9156318.1"/>
    </source>
</evidence>
<proteinExistence type="predicted"/>
<evidence type="ECO:0000313" key="11">
    <source>
        <dbReference type="Proteomes" id="UP000437068"/>
    </source>
</evidence>
<protein>
    <recommendedName>
        <fullName evidence="16">Secreted protein</fullName>
    </recommendedName>
</protein>
<dbReference type="EMBL" id="QXGD01004128">
    <property type="protein sequence ID" value="KAE9172330.1"/>
    <property type="molecule type" value="Genomic_DNA"/>
</dbReference>
<dbReference type="Proteomes" id="UP000476176">
    <property type="component" value="Unassembled WGS sequence"/>
</dbReference>
<feature type="signal peptide" evidence="1">
    <location>
        <begin position="1"/>
        <end position="25"/>
    </location>
</feature>
<evidence type="ECO:0000313" key="13">
    <source>
        <dbReference type="Proteomes" id="UP000440732"/>
    </source>
</evidence>
<evidence type="ECO:0000313" key="2">
    <source>
        <dbReference type="EMBL" id="KAE8918224.1"/>
    </source>
</evidence>
<sequence>MRCKSPLTLTGSYLLIWCFQSGTYLQVMMSFSANHFSTSTTQSSTGERTRCSLNQGCRAYMPPSKPKWTSSSRL</sequence>
<dbReference type="Proteomes" id="UP000433483">
    <property type="component" value="Unassembled WGS sequence"/>
</dbReference>
<gene>
    <name evidence="8" type="ORF">PF001_g31474</name>
    <name evidence="7" type="ORF">PF002_g29595</name>
    <name evidence="6" type="ORF">PF004_g32608</name>
    <name evidence="5" type="ORF">PF005_g33259</name>
    <name evidence="4" type="ORF">PF006_g28788</name>
    <name evidence="3" type="ORF">PF007_g27915</name>
    <name evidence="2" type="ORF">PF009_g31459</name>
</gene>
<accession>A0A6A3Q343</accession>
<dbReference type="Proteomes" id="UP000441208">
    <property type="component" value="Unassembled WGS sequence"/>
</dbReference>
<dbReference type="EMBL" id="QXGF01005985">
    <property type="protein sequence ID" value="KAE8918224.1"/>
    <property type="molecule type" value="Genomic_DNA"/>
</dbReference>
<evidence type="ECO:0000313" key="10">
    <source>
        <dbReference type="Proteomes" id="UP000433483"/>
    </source>
</evidence>
<evidence type="ECO:0000313" key="9">
    <source>
        <dbReference type="Proteomes" id="UP000429523"/>
    </source>
</evidence>
<evidence type="ECO:0000313" key="4">
    <source>
        <dbReference type="EMBL" id="KAE9073211.1"/>
    </source>
</evidence>